<keyword evidence="7" id="KW-1185">Reference proteome</keyword>
<dbReference type="RefSeq" id="WP_189043790.1">
    <property type="nucleotide sequence ID" value="NZ_BMJQ01000003.1"/>
</dbReference>
<organism evidence="6 7">
    <name type="scientific">Aliidongia dinghuensis</name>
    <dbReference type="NCBI Taxonomy" id="1867774"/>
    <lineage>
        <taxon>Bacteria</taxon>
        <taxon>Pseudomonadati</taxon>
        <taxon>Pseudomonadota</taxon>
        <taxon>Alphaproteobacteria</taxon>
        <taxon>Rhodospirillales</taxon>
        <taxon>Dongiaceae</taxon>
        <taxon>Aliidongia</taxon>
    </lineage>
</organism>
<dbReference type="SUPFAM" id="SSF46785">
    <property type="entry name" value="Winged helix' DNA-binding domain"/>
    <property type="match status" value="1"/>
</dbReference>
<dbReference type="InterPro" id="IPR000847">
    <property type="entry name" value="LysR_HTH_N"/>
</dbReference>
<dbReference type="PANTHER" id="PTHR30579:SF3">
    <property type="entry name" value="TRANSCRIPTIONAL REGULATORY PROTEIN"/>
    <property type="match status" value="1"/>
</dbReference>
<evidence type="ECO:0000256" key="2">
    <source>
        <dbReference type="ARBA" id="ARBA00023015"/>
    </source>
</evidence>
<protein>
    <submittedName>
        <fullName evidence="6">LysR family transcriptional regulator</fullName>
    </submittedName>
</protein>
<evidence type="ECO:0000259" key="5">
    <source>
        <dbReference type="PROSITE" id="PS50931"/>
    </source>
</evidence>
<keyword evidence="3" id="KW-0238">DNA-binding</keyword>
<accession>A0A8J2YQL2</accession>
<comment type="caution">
    <text evidence="6">The sequence shown here is derived from an EMBL/GenBank/DDBJ whole genome shotgun (WGS) entry which is preliminary data.</text>
</comment>
<dbReference type="Pfam" id="PF00126">
    <property type="entry name" value="HTH_1"/>
    <property type="match status" value="1"/>
</dbReference>
<dbReference type="GO" id="GO:0003700">
    <property type="term" value="F:DNA-binding transcription factor activity"/>
    <property type="evidence" value="ECO:0007669"/>
    <property type="project" value="InterPro"/>
</dbReference>
<reference evidence="6" key="2">
    <citation type="submission" date="2020-09" db="EMBL/GenBank/DDBJ databases">
        <authorList>
            <person name="Sun Q."/>
            <person name="Zhou Y."/>
        </authorList>
    </citation>
    <scope>NUCLEOTIDE SEQUENCE</scope>
    <source>
        <strain evidence="6">CGMCC 1.15725</strain>
    </source>
</reference>
<evidence type="ECO:0000256" key="1">
    <source>
        <dbReference type="ARBA" id="ARBA00009437"/>
    </source>
</evidence>
<dbReference type="PANTHER" id="PTHR30579">
    <property type="entry name" value="TRANSCRIPTIONAL REGULATOR"/>
    <property type="match status" value="1"/>
</dbReference>
<keyword evidence="2" id="KW-0805">Transcription regulation</keyword>
<name>A0A8J2YQL2_9PROT</name>
<dbReference type="Proteomes" id="UP000646365">
    <property type="component" value="Unassembled WGS sequence"/>
</dbReference>
<evidence type="ECO:0000313" key="6">
    <source>
        <dbReference type="EMBL" id="GGF08913.1"/>
    </source>
</evidence>
<comment type="similarity">
    <text evidence="1">Belongs to the LysR transcriptional regulatory family.</text>
</comment>
<dbReference type="Pfam" id="PF03466">
    <property type="entry name" value="LysR_substrate"/>
    <property type="match status" value="1"/>
</dbReference>
<dbReference type="InterPro" id="IPR036388">
    <property type="entry name" value="WH-like_DNA-bd_sf"/>
</dbReference>
<dbReference type="InterPro" id="IPR050176">
    <property type="entry name" value="LTTR"/>
</dbReference>
<dbReference type="InterPro" id="IPR036390">
    <property type="entry name" value="WH_DNA-bd_sf"/>
</dbReference>
<sequence length="308" mass="33399">MKNQQPDWNDIRLFLAVAQAGSLSAAARQERVGIATVGRRVHALEEALGVRLFDRLPEGYALTAEGRDFVPMAEEMRGAAEAMRRRSDAAGEEGGTVRLIANDWDAGFLASRWAQLMAALPGISLEVAQSHMPTNLARRDADLAIVTTLPATGELIARKLRPFAYGVYGARRFLEVRPEARAMPTDPALADPALWVGLDGQHQYFPVARWLARQLAAPAAAGRTNNHLLVRDLVASGAGLGVLACFAGDADPTLERLGPPIAELSEDRWLLVHADLKRVPRIRRTIDALARLFDDAAAALAGRLERAP</sequence>
<dbReference type="AlphaFoldDB" id="A0A8J2YQL2"/>
<evidence type="ECO:0000313" key="7">
    <source>
        <dbReference type="Proteomes" id="UP000646365"/>
    </source>
</evidence>
<feature type="domain" description="HTH lysR-type" evidence="5">
    <location>
        <begin position="6"/>
        <end position="63"/>
    </location>
</feature>
<keyword evidence="4" id="KW-0804">Transcription</keyword>
<dbReference type="Gene3D" id="3.40.190.290">
    <property type="match status" value="1"/>
</dbReference>
<dbReference type="PROSITE" id="PS50931">
    <property type="entry name" value="HTH_LYSR"/>
    <property type="match status" value="1"/>
</dbReference>
<gene>
    <name evidence="6" type="ORF">GCM10011611_12980</name>
</gene>
<evidence type="ECO:0000256" key="4">
    <source>
        <dbReference type="ARBA" id="ARBA00023163"/>
    </source>
</evidence>
<dbReference type="EMBL" id="BMJQ01000003">
    <property type="protein sequence ID" value="GGF08913.1"/>
    <property type="molecule type" value="Genomic_DNA"/>
</dbReference>
<proteinExistence type="inferred from homology"/>
<dbReference type="InterPro" id="IPR005119">
    <property type="entry name" value="LysR_subst-bd"/>
</dbReference>
<dbReference type="Gene3D" id="1.10.10.10">
    <property type="entry name" value="Winged helix-like DNA-binding domain superfamily/Winged helix DNA-binding domain"/>
    <property type="match status" value="1"/>
</dbReference>
<dbReference type="SUPFAM" id="SSF53850">
    <property type="entry name" value="Periplasmic binding protein-like II"/>
    <property type="match status" value="1"/>
</dbReference>
<reference evidence="6" key="1">
    <citation type="journal article" date="2014" name="Int. J. Syst. Evol. Microbiol.">
        <title>Complete genome sequence of Corynebacterium casei LMG S-19264T (=DSM 44701T), isolated from a smear-ripened cheese.</title>
        <authorList>
            <consortium name="US DOE Joint Genome Institute (JGI-PGF)"/>
            <person name="Walter F."/>
            <person name="Albersmeier A."/>
            <person name="Kalinowski J."/>
            <person name="Ruckert C."/>
        </authorList>
    </citation>
    <scope>NUCLEOTIDE SEQUENCE</scope>
    <source>
        <strain evidence="6">CGMCC 1.15725</strain>
    </source>
</reference>
<evidence type="ECO:0000256" key="3">
    <source>
        <dbReference type="ARBA" id="ARBA00023125"/>
    </source>
</evidence>
<dbReference type="GO" id="GO:0003677">
    <property type="term" value="F:DNA binding"/>
    <property type="evidence" value="ECO:0007669"/>
    <property type="project" value="UniProtKB-KW"/>
</dbReference>